<proteinExistence type="predicted"/>
<name>A0A2H0LV34_9BACT</name>
<organism evidence="2 3">
    <name type="scientific">Candidatus Ghiorseimicrobium undicola</name>
    <dbReference type="NCBI Taxonomy" id="1974746"/>
    <lineage>
        <taxon>Bacteria</taxon>
        <taxon>Pseudomonadati</taxon>
        <taxon>Candidatus Omnitrophota</taxon>
        <taxon>Candidatus Ghiorseimicrobium</taxon>
    </lineage>
</organism>
<reference evidence="2 3" key="1">
    <citation type="submission" date="2017-09" db="EMBL/GenBank/DDBJ databases">
        <title>Depth-based differentiation of microbial function through sediment-hosted aquifers and enrichment of novel symbionts in the deep terrestrial subsurface.</title>
        <authorList>
            <person name="Probst A.J."/>
            <person name="Ladd B."/>
            <person name="Jarett J.K."/>
            <person name="Geller-Mcgrath D.E."/>
            <person name="Sieber C.M."/>
            <person name="Emerson J.B."/>
            <person name="Anantharaman K."/>
            <person name="Thomas B.C."/>
            <person name="Malmstrom R."/>
            <person name="Stieglmeier M."/>
            <person name="Klingl A."/>
            <person name="Woyke T."/>
            <person name="Ryan C.M."/>
            <person name="Banfield J.F."/>
        </authorList>
    </citation>
    <scope>NUCLEOTIDE SEQUENCE [LARGE SCALE GENOMIC DNA]</scope>
    <source>
        <strain evidence="2">CG11_big_fil_rev_8_21_14_0_20_42_13</strain>
    </source>
</reference>
<accession>A0A2H0LV34</accession>
<protein>
    <submittedName>
        <fullName evidence="2">Uncharacterized protein</fullName>
    </submittedName>
</protein>
<sequence length="76" mass="8502">MCQVFSSGNNKKTSASNKTSRGWAGEIEFLLVCFEIQVHQLGYEFLLATDMPIGIAFRIQFRDKEIDGSREIGISA</sequence>
<dbReference type="AlphaFoldDB" id="A0A2H0LV34"/>
<evidence type="ECO:0000313" key="2">
    <source>
        <dbReference type="EMBL" id="PIQ88221.1"/>
    </source>
</evidence>
<dbReference type="EMBL" id="PCWA01000115">
    <property type="protein sequence ID" value="PIQ88221.1"/>
    <property type="molecule type" value="Genomic_DNA"/>
</dbReference>
<evidence type="ECO:0000313" key="3">
    <source>
        <dbReference type="Proteomes" id="UP000229641"/>
    </source>
</evidence>
<comment type="caution">
    <text evidence="2">The sequence shown here is derived from an EMBL/GenBank/DDBJ whole genome shotgun (WGS) entry which is preliminary data.</text>
</comment>
<feature type="region of interest" description="Disordered" evidence="1">
    <location>
        <begin position="1"/>
        <end position="20"/>
    </location>
</feature>
<gene>
    <name evidence="2" type="ORF">COV72_09430</name>
</gene>
<evidence type="ECO:0000256" key="1">
    <source>
        <dbReference type="SAM" id="MobiDB-lite"/>
    </source>
</evidence>
<dbReference type="Proteomes" id="UP000229641">
    <property type="component" value="Unassembled WGS sequence"/>
</dbReference>